<evidence type="ECO:0000313" key="1">
    <source>
        <dbReference type="EMBL" id="BAN06521.1"/>
    </source>
</evidence>
<reference evidence="1 2" key="1">
    <citation type="journal article" date="2013" name="PLoS ONE">
        <title>Genomic Analysis by Deep Sequencing of the Probiotic Lactobacillus brevis KB290 Harboring Nine Plasmids Reveals Genomic Stability.</title>
        <authorList>
            <person name="Fukao M."/>
            <person name="Oshima K."/>
            <person name="Morita H."/>
            <person name="Toh H."/>
            <person name="Suda W."/>
            <person name="Kim S.W."/>
            <person name="Suzuki S."/>
            <person name="Yakabe T."/>
            <person name="Hattori M."/>
            <person name="Yajima N."/>
        </authorList>
    </citation>
    <scope>NUCLEOTIDE SEQUENCE [LARGE SCALE GENOMIC DNA]</scope>
    <source>
        <strain evidence="1 2">KB290</strain>
    </source>
</reference>
<sequence>MNDVFFCFGVERAGEIFEGETLILEQSVILNLV</sequence>
<name>M5AZE9_LEVBR</name>
<dbReference type="HOGENOM" id="CLU_3382445_0_0_9"/>
<protein>
    <submittedName>
        <fullName evidence="1">Uncharacterized protein</fullName>
    </submittedName>
</protein>
<organism evidence="1 2">
    <name type="scientific">Levilactobacillus brevis KB290</name>
    <dbReference type="NCBI Taxonomy" id="1001583"/>
    <lineage>
        <taxon>Bacteria</taxon>
        <taxon>Bacillati</taxon>
        <taxon>Bacillota</taxon>
        <taxon>Bacilli</taxon>
        <taxon>Lactobacillales</taxon>
        <taxon>Lactobacillaceae</taxon>
        <taxon>Levilactobacillus</taxon>
    </lineage>
</organism>
<dbReference type="Proteomes" id="UP000012042">
    <property type="component" value="Chromosome"/>
</dbReference>
<proteinExistence type="predicted"/>
<dbReference type="AlphaFoldDB" id="M5AZE9"/>
<evidence type="ECO:0000313" key="2">
    <source>
        <dbReference type="Proteomes" id="UP000012042"/>
    </source>
</evidence>
<gene>
    <name evidence="1" type="ORF">LVISKB_0886</name>
</gene>
<dbReference type="KEGG" id="lbk:LVISKB_0886"/>
<dbReference type="EMBL" id="AP012167">
    <property type="protein sequence ID" value="BAN06521.1"/>
    <property type="molecule type" value="Genomic_DNA"/>
</dbReference>
<accession>M5AZE9</accession>